<gene>
    <name evidence="2" type="ORF">AOZ06_12335</name>
</gene>
<dbReference type="PANTHER" id="PTHR32015:SF1">
    <property type="entry name" value="LIPASE"/>
    <property type="match status" value="1"/>
</dbReference>
<dbReference type="GO" id="GO:0016298">
    <property type="term" value="F:lipase activity"/>
    <property type="evidence" value="ECO:0007669"/>
    <property type="project" value="TreeGrafter"/>
</dbReference>
<dbReference type="STRING" id="860235.AOZ06_12335"/>
<dbReference type="SUPFAM" id="SSF53474">
    <property type="entry name" value="alpha/beta-Hydrolases"/>
    <property type="match status" value="1"/>
</dbReference>
<dbReference type="Proteomes" id="UP000063699">
    <property type="component" value="Chromosome"/>
</dbReference>
<proteinExistence type="predicted"/>
<dbReference type="InterPro" id="IPR029058">
    <property type="entry name" value="AB_hydrolase_fold"/>
</dbReference>
<dbReference type="EMBL" id="CP012752">
    <property type="protein sequence ID" value="ALG07590.1"/>
    <property type="molecule type" value="Genomic_DNA"/>
</dbReference>
<dbReference type="PANTHER" id="PTHR32015">
    <property type="entry name" value="FASTING INDUCED LIPASE"/>
    <property type="match status" value="1"/>
</dbReference>
<keyword evidence="3" id="KW-1185">Reference proteome</keyword>
<accession>A0A0N9I099</accession>
<name>A0A0N9I099_9PSEU</name>
<reference evidence="2 3" key="1">
    <citation type="submission" date="2015-07" db="EMBL/GenBank/DDBJ databases">
        <title>Genome sequencing of Kibdelosporangium phytohabitans.</title>
        <authorList>
            <person name="Qin S."/>
            <person name="Xing K."/>
        </authorList>
    </citation>
    <scope>NUCLEOTIDE SEQUENCE [LARGE SCALE GENOMIC DNA]</scope>
    <source>
        <strain evidence="2 3">KLBMP1111</strain>
    </source>
</reference>
<dbReference type="InterPro" id="IPR002918">
    <property type="entry name" value="Lipase_EstA/Esterase_EstB"/>
</dbReference>
<evidence type="ECO:0000313" key="2">
    <source>
        <dbReference type="EMBL" id="ALG07590.1"/>
    </source>
</evidence>
<feature type="signal peptide" evidence="1">
    <location>
        <begin position="1"/>
        <end position="24"/>
    </location>
</feature>
<protein>
    <submittedName>
        <fullName evidence="2">Lipase</fullName>
    </submittedName>
</protein>
<dbReference type="GO" id="GO:0016042">
    <property type="term" value="P:lipid catabolic process"/>
    <property type="evidence" value="ECO:0007669"/>
    <property type="project" value="InterPro"/>
</dbReference>
<dbReference type="KEGG" id="kphy:AOZ06_12335"/>
<evidence type="ECO:0000313" key="3">
    <source>
        <dbReference type="Proteomes" id="UP000063699"/>
    </source>
</evidence>
<sequence>MRPAFLGSVAVALALALGTTSAVASPIDTVDAEYPVPYGLAGFAKAAQAQLTQPGSAPPGANNWSCKPSAAHPDPVVLVHGASANMTVNWQTISPLLANNGYCVFALTYGVPPGTPFPINQIGGRNPMEHSAADLGAFIDRVLARTGAEKVDIIGHSEGSLMPNYYAKYLGGAPKISDYVGLTPLWDGSNVLNLARLYALARQFGLGPIIDGIVDLVFPAARQFLAGSDFIVKMNEGGVAAPGVKYTMIMTKYDEAVIPYTSGHLDSPNATNVVLQDLCEQDRAGHGMVAFDPNATQVILNTLDPANAKPVKCHAVPVSP</sequence>
<organism evidence="2 3">
    <name type="scientific">Kibdelosporangium phytohabitans</name>
    <dbReference type="NCBI Taxonomy" id="860235"/>
    <lineage>
        <taxon>Bacteria</taxon>
        <taxon>Bacillati</taxon>
        <taxon>Actinomycetota</taxon>
        <taxon>Actinomycetes</taxon>
        <taxon>Pseudonocardiales</taxon>
        <taxon>Pseudonocardiaceae</taxon>
        <taxon>Kibdelosporangium</taxon>
    </lineage>
</organism>
<dbReference type="Pfam" id="PF01674">
    <property type="entry name" value="Lipase_2"/>
    <property type="match status" value="1"/>
</dbReference>
<dbReference type="RefSeq" id="WP_054289557.1">
    <property type="nucleotide sequence ID" value="NZ_CP012752.1"/>
</dbReference>
<feature type="chain" id="PRO_5006035687" evidence="1">
    <location>
        <begin position="25"/>
        <end position="320"/>
    </location>
</feature>
<dbReference type="Gene3D" id="3.40.50.1820">
    <property type="entry name" value="alpha/beta hydrolase"/>
    <property type="match status" value="1"/>
</dbReference>
<evidence type="ECO:0000256" key="1">
    <source>
        <dbReference type="SAM" id="SignalP"/>
    </source>
</evidence>
<dbReference type="AlphaFoldDB" id="A0A0N9I099"/>
<keyword evidence="1" id="KW-0732">Signal</keyword>